<dbReference type="EMBL" id="FOTB01000001">
    <property type="protein sequence ID" value="SFK60693.1"/>
    <property type="molecule type" value="Genomic_DNA"/>
</dbReference>
<comment type="subcellular location">
    <subcellularLocation>
        <location evidence="1">Cytoplasm</location>
    </subcellularLocation>
</comment>
<evidence type="ECO:0000313" key="16">
    <source>
        <dbReference type="Proteomes" id="UP000034029"/>
    </source>
</evidence>
<evidence type="ECO:0000313" key="15">
    <source>
        <dbReference type="EMBL" id="SFK60693.1"/>
    </source>
</evidence>
<dbReference type="SUPFAM" id="SSF51261">
    <property type="entry name" value="Duplicated hybrid motif"/>
    <property type="match status" value="1"/>
</dbReference>
<dbReference type="PANTHER" id="PTHR45008:SF1">
    <property type="entry name" value="PTS SYSTEM GLUCOSE-SPECIFIC EIIA COMPONENT"/>
    <property type="match status" value="1"/>
</dbReference>
<dbReference type="OrthoDB" id="92465at2"/>
<evidence type="ECO:0000256" key="5">
    <source>
        <dbReference type="ARBA" id="ARBA00022683"/>
    </source>
</evidence>
<reference evidence="14 16" key="1">
    <citation type="journal article" date="2015" name="Int. J. Syst. Evol. Microbiol.">
        <title>Complete genome sequence of Salinicoccus halodurans H3B36, isolated from the Qaidam Basin in China.</title>
        <authorList>
            <person name="Jiang K."/>
            <person name="Xue Y."/>
            <person name="Ma Y."/>
        </authorList>
    </citation>
    <scope>NUCLEOTIDE SEQUENCE [LARGE SCALE GENOMIC DNA]</scope>
    <source>
        <strain evidence="14 16">H3B36</strain>
    </source>
</reference>
<dbReference type="InterPro" id="IPR001127">
    <property type="entry name" value="PTS_EIIA_1_perm"/>
</dbReference>
<evidence type="ECO:0000256" key="1">
    <source>
        <dbReference type="ARBA" id="ARBA00004496"/>
    </source>
</evidence>
<evidence type="ECO:0000256" key="6">
    <source>
        <dbReference type="ARBA" id="ARBA00022777"/>
    </source>
</evidence>
<keyword evidence="3 14" id="KW-0762">Sugar transport</keyword>
<dbReference type="PROSITE" id="PS51093">
    <property type="entry name" value="PTS_EIIA_TYPE_1"/>
    <property type="match status" value="1"/>
</dbReference>
<comment type="subunit">
    <text evidence="8">Heterodimer with glycerol kinase (glpk).</text>
</comment>
<dbReference type="Proteomes" id="UP000034029">
    <property type="component" value="Chromosome"/>
</dbReference>
<comment type="function">
    <text evidence="7">The phosphoenolpyruvate-dependent sugar phosphotransferase system (sugar PTS), a major carbohydrate active transport system, catalyzes the phosphorylation of incoming sugar substrates concomitantly with their translocation across the cell membrane. The enzyme II complex composed of PtsG and Crr is involved in glucose transport.</text>
</comment>
<evidence type="ECO:0000259" key="13">
    <source>
        <dbReference type="PROSITE" id="PS51093"/>
    </source>
</evidence>
<dbReference type="NCBIfam" id="TIGR00830">
    <property type="entry name" value="PTBA"/>
    <property type="match status" value="1"/>
</dbReference>
<sequence length="166" mass="17870">MFKNLFGKKEEVDKTLEIKSPMNGSYVPLEEIPDPVFAEKMMGEGFGIEPTDGEVAAPVAGVIMQVFPTNHAVGIKTDNGVEVLIHIGLETVAMEGRGFEGFVSEGDRVEVGDKLVVFDVDLVKEEANSTISPVIITNSDEMASFNIEPVTEAVKGETVVVNVTVK</sequence>
<dbReference type="RefSeq" id="WP_046790301.1">
    <property type="nucleotide sequence ID" value="NZ_CP011366.1"/>
</dbReference>
<dbReference type="GO" id="GO:0005737">
    <property type="term" value="C:cytoplasm"/>
    <property type="evidence" value="ECO:0007669"/>
    <property type="project" value="UniProtKB-SubCell"/>
</dbReference>
<evidence type="ECO:0000313" key="17">
    <source>
        <dbReference type="Proteomes" id="UP000183090"/>
    </source>
</evidence>
<dbReference type="PROSITE" id="PS00371">
    <property type="entry name" value="PTS_EIIA_TYPE_1_HIS"/>
    <property type="match status" value="1"/>
</dbReference>
<evidence type="ECO:0000256" key="3">
    <source>
        <dbReference type="ARBA" id="ARBA00022597"/>
    </source>
</evidence>
<evidence type="ECO:0000313" key="14">
    <source>
        <dbReference type="EMBL" id="AKG74116.1"/>
    </source>
</evidence>
<dbReference type="InterPro" id="IPR011055">
    <property type="entry name" value="Dup_hybrid_motif"/>
</dbReference>
<name>A0A0F7HKV5_9STAP</name>
<feature type="domain" description="PTS EIIA type-1" evidence="13">
    <location>
        <begin position="34"/>
        <end position="138"/>
    </location>
</feature>
<proteinExistence type="predicted"/>
<reference evidence="16" key="2">
    <citation type="submission" date="2015-04" db="EMBL/GenBank/DDBJ databases">
        <title>Complete genome sequence of Salinicoccus halodurans strain H3B36, isolated from the Qaidam basin of China.</title>
        <authorList>
            <person name="Ma Y."/>
            <person name="Jiang K."/>
            <person name="Xue Y."/>
        </authorList>
    </citation>
    <scope>NUCLEOTIDE SEQUENCE [LARGE SCALE GENOMIC DNA]</scope>
    <source>
        <strain evidence="16">H3B36</strain>
    </source>
</reference>
<keyword evidence="2" id="KW-0813">Transport</keyword>
<dbReference type="InterPro" id="IPR050890">
    <property type="entry name" value="PTS_EIIA_component"/>
</dbReference>
<organism evidence="15 17">
    <name type="scientific">Salinicoccus halodurans</name>
    <dbReference type="NCBI Taxonomy" id="407035"/>
    <lineage>
        <taxon>Bacteria</taxon>
        <taxon>Bacillati</taxon>
        <taxon>Bacillota</taxon>
        <taxon>Bacilli</taxon>
        <taxon>Bacillales</taxon>
        <taxon>Staphylococcaceae</taxon>
        <taxon>Salinicoccus</taxon>
    </lineage>
</organism>
<gene>
    <name evidence="14" type="ORF">AAT16_07645</name>
    <name evidence="15" type="ORF">SAMN05216235_0776</name>
</gene>
<dbReference type="Pfam" id="PF00358">
    <property type="entry name" value="PTS_EIIA_1"/>
    <property type="match status" value="1"/>
</dbReference>
<evidence type="ECO:0000256" key="8">
    <source>
        <dbReference type="ARBA" id="ARBA00038632"/>
    </source>
</evidence>
<dbReference type="PANTHER" id="PTHR45008">
    <property type="entry name" value="PTS SYSTEM GLUCOSE-SPECIFIC EIIA COMPONENT"/>
    <property type="match status" value="1"/>
</dbReference>
<dbReference type="Gene3D" id="2.70.70.10">
    <property type="entry name" value="Glucose Permease (Domain IIA)"/>
    <property type="match status" value="1"/>
</dbReference>
<keyword evidence="16" id="KW-1185">Reference proteome</keyword>
<evidence type="ECO:0000256" key="10">
    <source>
        <dbReference type="ARBA" id="ARBA00042296"/>
    </source>
</evidence>
<dbReference type="FunFam" id="2.70.70.10:FF:000001">
    <property type="entry name" value="PTS system glucose-specific IIA component"/>
    <property type="match status" value="1"/>
</dbReference>
<evidence type="ECO:0000256" key="11">
    <source>
        <dbReference type="ARBA" id="ARBA00042526"/>
    </source>
</evidence>
<dbReference type="Proteomes" id="UP000183090">
    <property type="component" value="Unassembled WGS sequence"/>
</dbReference>
<dbReference type="EMBL" id="CP011366">
    <property type="protein sequence ID" value="AKG74116.1"/>
    <property type="molecule type" value="Genomic_DNA"/>
</dbReference>
<keyword evidence="4" id="KW-0808">Transferase</keyword>
<dbReference type="GO" id="GO:0009401">
    <property type="term" value="P:phosphoenolpyruvate-dependent sugar phosphotransferase system"/>
    <property type="evidence" value="ECO:0007669"/>
    <property type="project" value="UniProtKB-KW"/>
</dbReference>
<dbReference type="KEGG" id="shv:AAT16_07645"/>
<dbReference type="GO" id="GO:0016301">
    <property type="term" value="F:kinase activity"/>
    <property type="evidence" value="ECO:0007669"/>
    <property type="project" value="UniProtKB-KW"/>
</dbReference>
<keyword evidence="6" id="KW-0418">Kinase</keyword>
<evidence type="ECO:0000256" key="7">
    <source>
        <dbReference type="ARBA" id="ARBA00037252"/>
    </source>
</evidence>
<dbReference type="AlphaFoldDB" id="A0A0F7HKV5"/>
<evidence type="ECO:0000256" key="12">
    <source>
        <dbReference type="ARBA" id="ARBA00042873"/>
    </source>
</evidence>
<protein>
    <recommendedName>
        <fullName evidence="9">PTS system glucose-specific EIIA component</fullName>
    </recommendedName>
    <alternativeName>
        <fullName evidence="12">EIIA-Glc</fullName>
    </alternativeName>
    <alternativeName>
        <fullName evidence="11">EIII-Glc</fullName>
    </alternativeName>
    <alternativeName>
        <fullName evidence="10">Glucose-specific phosphotransferase enzyme IIA component</fullName>
    </alternativeName>
</protein>
<keyword evidence="5" id="KW-0598">Phosphotransferase system</keyword>
<evidence type="ECO:0000256" key="2">
    <source>
        <dbReference type="ARBA" id="ARBA00022448"/>
    </source>
</evidence>
<reference evidence="15 17" key="3">
    <citation type="submission" date="2016-10" db="EMBL/GenBank/DDBJ databases">
        <authorList>
            <person name="Varghese N."/>
            <person name="Submissions S."/>
        </authorList>
    </citation>
    <scope>NUCLEOTIDE SEQUENCE [LARGE SCALE GENOMIC DNA]</scope>
    <source>
        <strain evidence="15 17">CGMCC 1.6501</strain>
    </source>
</reference>
<evidence type="ECO:0000256" key="4">
    <source>
        <dbReference type="ARBA" id="ARBA00022679"/>
    </source>
</evidence>
<accession>A0A0F7HKV5</accession>
<evidence type="ECO:0000256" key="9">
    <source>
        <dbReference type="ARBA" id="ARBA00039163"/>
    </source>
</evidence>